<name>A0A9D1CYG2_9FIRM</name>
<dbReference type="SUPFAM" id="SSF53822">
    <property type="entry name" value="Periplasmic binding protein-like I"/>
    <property type="match status" value="1"/>
</dbReference>
<feature type="chain" id="PRO_5039550498" evidence="4">
    <location>
        <begin position="22"/>
        <end position="350"/>
    </location>
</feature>
<evidence type="ECO:0000256" key="1">
    <source>
        <dbReference type="ARBA" id="ARBA00004196"/>
    </source>
</evidence>
<dbReference type="GO" id="GO:0030246">
    <property type="term" value="F:carbohydrate binding"/>
    <property type="evidence" value="ECO:0007669"/>
    <property type="project" value="UniProtKB-ARBA"/>
</dbReference>
<dbReference type="PANTHER" id="PTHR46847">
    <property type="entry name" value="D-ALLOSE-BINDING PERIPLASMIC PROTEIN-RELATED"/>
    <property type="match status" value="1"/>
</dbReference>
<sequence length="350" mass="36782">MKKLFALVLALMLVLGAVAVAEEQLYISVISKGEQHAFWQAVRTGCEDAAADYNVEMYYYGPPSEADIQLQVEALNSELVKEPDALCLAALSTESVMTQLEDCLNNGIPVVGFDSGVPNAPEGSIVATASTNNQNAAAQAADEFIKLEGFTDALAAGTPENPVVIACLSQDATSESVTGRTTGFVNRMYELASEYNTVAIEGHDLWAQPADDAGVIIHVEIAATPEVTDVTNASNAILNLDGLYAVFCSNEGAVTGFLAATSGGSDLADGALYGDLIVAGFDAGAPQKEAVRNGWFVGSVTQDPYRIGYLAVELAVKAANGEEVSDVDTGAQWYTAENIDDPDIAMLVYD</sequence>
<accession>A0A9D1CYG2</accession>
<evidence type="ECO:0000259" key="5">
    <source>
        <dbReference type="Pfam" id="PF13407"/>
    </source>
</evidence>
<proteinExistence type="inferred from homology"/>
<dbReference type="EMBL" id="DVFZ01000100">
    <property type="protein sequence ID" value="HIQ83495.1"/>
    <property type="molecule type" value="Genomic_DNA"/>
</dbReference>
<dbReference type="AlphaFoldDB" id="A0A9D1CYG2"/>
<comment type="subcellular location">
    <subcellularLocation>
        <location evidence="1">Cell envelope</location>
    </subcellularLocation>
</comment>
<organism evidence="6 7">
    <name type="scientific">Candidatus Pullichristensenella stercorigallinarum</name>
    <dbReference type="NCBI Taxonomy" id="2840909"/>
    <lineage>
        <taxon>Bacteria</taxon>
        <taxon>Bacillati</taxon>
        <taxon>Bacillota</taxon>
        <taxon>Clostridia</taxon>
        <taxon>Candidatus Pullichristensenella</taxon>
    </lineage>
</organism>
<dbReference type="PANTHER" id="PTHR46847:SF1">
    <property type="entry name" value="D-ALLOSE-BINDING PERIPLASMIC PROTEIN-RELATED"/>
    <property type="match status" value="1"/>
</dbReference>
<evidence type="ECO:0000256" key="4">
    <source>
        <dbReference type="SAM" id="SignalP"/>
    </source>
</evidence>
<feature type="domain" description="Periplasmic binding protein" evidence="5">
    <location>
        <begin position="27"/>
        <end position="323"/>
    </location>
</feature>
<dbReference type="Proteomes" id="UP000824260">
    <property type="component" value="Unassembled WGS sequence"/>
</dbReference>
<dbReference type="GO" id="GO:0030313">
    <property type="term" value="C:cell envelope"/>
    <property type="evidence" value="ECO:0007669"/>
    <property type="project" value="UniProtKB-SubCell"/>
</dbReference>
<dbReference type="InterPro" id="IPR025997">
    <property type="entry name" value="SBP_2_dom"/>
</dbReference>
<evidence type="ECO:0000313" key="7">
    <source>
        <dbReference type="Proteomes" id="UP000824260"/>
    </source>
</evidence>
<evidence type="ECO:0000256" key="3">
    <source>
        <dbReference type="ARBA" id="ARBA00022729"/>
    </source>
</evidence>
<protein>
    <submittedName>
        <fullName evidence="6">Substrate-binding domain-containing protein</fullName>
    </submittedName>
</protein>
<dbReference type="Pfam" id="PF13407">
    <property type="entry name" value="Peripla_BP_4"/>
    <property type="match status" value="1"/>
</dbReference>
<comment type="similarity">
    <text evidence="2">Belongs to the bacterial solute-binding protein 2 family.</text>
</comment>
<evidence type="ECO:0000256" key="2">
    <source>
        <dbReference type="ARBA" id="ARBA00007639"/>
    </source>
</evidence>
<evidence type="ECO:0000313" key="6">
    <source>
        <dbReference type="EMBL" id="HIQ83495.1"/>
    </source>
</evidence>
<feature type="signal peptide" evidence="4">
    <location>
        <begin position="1"/>
        <end position="21"/>
    </location>
</feature>
<reference evidence="6" key="1">
    <citation type="submission" date="2020-10" db="EMBL/GenBank/DDBJ databases">
        <authorList>
            <person name="Gilroy R."/>
        </authorList>
    </citation>
    <scope>NUCLEOTIDE SEQUENCE</scope>
    <source>
        <strain evidence="6">ChiSjej6B24-2974</strain>
    </source>
</reference>
<dbReference type="InterPro" id="IPR028082">
    <property type="entry name" value="Peripla_BP_I"/>
</dbReference>
<reference evidence="6" key="2">
    <citation type="journal article" date="2021" name="PeerJ">
        <title>Extensive microbial diversity within the chicken gut microbiome revealed by metagenomics and culture.</title>
        <authorList>
            <person name="Gilroy R."/>
            <person name="Ravi A."/>
            <person name="Getino M."/>
            <person name="Pursley I."/>
            <person name="Horton D.L."/>
            <person name="Alikhan N.F."/>
            <person name="Baker D."/>
            <person name="Gharbi K."/>
            <person name="Hall N."/>
            <person name="Watson M."/>
            <person name="Adriaenssens E.M."/>
            <person name="Foster-Nyarko E."/>
            <person name="Jarju S."/>
            <person name="Secka A."/>
            <person name="Antonio M."/>
            <person name="Oren A."/>
            <person name="Chaudhuri R.R."/>
            <person name="La Ragione R."/>
            <person name="Hildebrand F."/>
            <person name="Pallen M.J."/>
        </authorList>
    </citation>
    <scope>NUCLEOTIDE SEQUENCE</scope>
    <source>
        <strain evidence="6">ChiSjej6B24-2974</strain>
    </source>
</reference>
<keyword evidence="3 4" id="KW-0732">Signal</keyword>
<gene>
    <name evidence="6" type="ORF">IAA52_10395</name>
</gene>
<comment type="caution">
    <text evidence="6">The sequence shown here is derived from an EMBL/GenBank/DDBJ whole genome shotgun (WGS) entry which is preliminary data.</text>
</comment>
<dbReference type="Gene3D" id="3.40.50.2300">
    <property type="match status" value="2"/>
</dbReference>